<sequence>MHYFEMATLPTDLSTFSEIIDVRTPAEFAIDHIPGALNLPVLSDEERVTVGTLYKQSPFEARKLGAALVSANAATHLAQHFSKKDHGYIPLLYCWRGGMRSRSLTHILASIGWKAQVLNGGYRAFRKWMIADTENQLTNLNRKLVVLSGLTGVGKTLLLHTLAQQGAQVLDLEGLANHKGSLLGTPHEGQQPSQKFFESSLWHTLNNFTPNKPIYTEAESNKIGNIHCPPSLWKKLSESHVIEIELPLHERTKLLRDEYPHFCKDPASLTELLNVLRRLRGNKLVDAWHQQLQQHDWDSFLTSILQDHYDLSYRQPGDEKSIYSSPQANIQIPEFSTDSYQKAAKEIIALEL</sequence>
<dbReference type="PROSITE" id="PS00380">
    <property type="entry name" value="RHODANESE_1"/>
    <property type="match status" value="1"/>
</dbReference>
<dbReference type="SUPFAM" id="SSF52821">
    <property type="entry name" value="Rhodanese/Cell cycle control phosphatase"/>
    <property type="match status" value="1"/>
</dbReference>
<dbReference type="InterPro" id="IPR001307">
    <property type="entry name" value="Thiosulphate_STrfase_CS"/>
</dbReference>
<dbReference type="Proteomes" id="UP001597297">
    <property type="component" value="Unassembled WGS sequence"/>
</dbReference>
<accession>A0ABW5E763</accession>
<keyword evidence="3" id="KW-0808">Transferase</keyword>
<dbReference type="NCBIfam" id="TIGR03167">
    <property type="entry name" value="tRNA_sel_U_synt"/>
    <property type="match status" value="1"/>
</dbReference>
<evidence type="ECO:0000313" key="3">
    <source>
        <dbReference type="EMBL" id="MFD2277515.1"/>
    </source>
</evidence>
<name>A0ABW5E763_9BACT</name>
<organism evidence="3 4">
    <name type="scientific">Rubritalea spongiae</name>
    <dbReference type="NCBI Taxonomy" id="430797"/>
    <lineage>
        <taxon>Bacteria</taxon>
        <taxon>Pseudomonadati</taxon>
        <taxon>Verrucomicrobiota</taxon>
        <taxon>Verrucomicrobiia</taxon>
        <taxon>Verrucomicrobiales</taxon>
        <taxon>Rubritaleaceae</taxon>
        <taxon>Rubritalea</taxon>
    </lineage>
</organism>
<dbReference type="SMART" id="SM00450">
    <property type="entry name" value="RHOD"/>
    <property type="match status" value="1"/>
</dbReference>
<feature type="domain" description="Rhodanese" evidence="2">
    <location>
        <begin position="19"/>
        <end position="131"/>
    </location>
</feature>
<keyword evidence="4" id="KW-1185">Reference proteome</keyword>
<dbReference type="RefSeq" id="WP_377137005.1">
    <property type="nucleotide sequence ID" value="NZ_JBHUJC010000042.1"/>
</dbReference>
<dbReference type="EC" id="2.5.1.-" evidence="3"/>
<protein>
    <submittedName>
        <fullName evidence="3">tRNA 2-selenouridine(34) synthase MnmH</fullName>
        <ecNumber evidence="3">2.5.1.-</ecNumber>
    </submittedName>
</protein>
<reference evidence="4" key="1">
    <citation type="journal article" date="2019" name="Int. J. Syst. Evol. Microbiol.">
        <title>The Global Catalogue of Microorganisms (GCM) 10K type strain sequencing project: providing services to taxonomists for standard genome sequencing and annotation.</title>
        <authorList>
            <consortium name="The Broad Institute Genomics Platform"/>
            <consortium name="The Broad Institute Genome Sequencing Center for Infectious Disease"/>
            <person name="Wu L."/>
            <person name="Ma J."/>
        </authorList>
    </citation>
    <scope>NUCLEOTIDE SEQUENCE [LARGE SCALE GENOMIC DNA]</scope>
    <source>
        <strain evidence="4">JCM 16545</strain>
    </source>
</reference>
<dbReference type="NCBIfam" id="NF008752">
    <property type="entry name" value="PRK11784.1-4"/>
    <property type="match status" value="1"/>
</dbReference>
<gene>
    <name evidence="3" type="primary">mnmH</name>
    <name evidence="3" type="ORF">ACFSQZ_13640</name>
</gene>
<dbReference type="InterPro" id="IPR036873">
    <property type="entry name" value="Rhodanese-like_dom_sf"/>
</dbReference>
<evidence type="ECO:0000313" key="4">
    <source>
        <dbReference type="Proteomes" id="UP001597297"/>
    </source>
</evidence>
<dbReference type="GO" id="GO:0016740">
    <property type="term" value="F:transferase activity"/>
    <property type="evidence" value="ECO:0007669"/>
    <property type="project" value="UniProtKB-KW"/>
</dbReference>
<dbReference type="NCBIfam" id="NF008750">
    <property type="entry name" value="PRK11784.1-2"/>
    <property type="match status" value="1"/>
</dbReference>
<dbReference type="SUPFAM" id="SSF52540">
    <property type="entry name" value="P-loop containing nucleoside triphosphate hydrolases"/>
    <property type="match status" value="1"/>
</dbReference>
<dbReference type="Gene3D" id="3.40.250.10">
    <property type="entry name" value="Rhodanese-like domain"/>
    <property type="match status" value="1"/>
</dbReference>
<keyword evidence="1" id="KW-0711">Selenium</keyword>
<dbReference type="InterPro" id="IPR017582">
    <property type="entry name" value="SelU"/>
</dbReference>
<dbReference type="PROSITE" id="PS50206">
    <property type="entry name" value="RHODANESE_3"/>
    <property type="match status" value="1"/>
</dbReference>
<dbReference type="Pfam" id="PF00581">
    <property type="entry name" value="Rhodanese"/>
    <property type="match status" value="1"/>
</dbReference>
<dbReference type="InterPro" id="IPR001763">
    <property type="entry name" value="Rhodanese-like_dom"/>
</dbReference>
<comment type="caution">
    <text evidence="3">The sequence shown here is derived from an EMBL/GenBank/DDBJ whole genome shotgun (WGS) entry which is preliminary data.</text>
</comment>
<dbReference type="PANTHER" id="PTHR30401">
    <property type="entry name" value="TRNA 2-SELENOURIDINE SYNTHASE"/>
    <property type="match status" value="1"/>
</dbReference>
<dbReference type="Pfam" id="PF26341">
    <property type="entry name" value="AAA_SelU"/>
    <property type="match status" value="1"/>
</dbReference>
<proteinExistence type="predicted"/>
<dbReference type="EMBL" id="JBHUJC010000042">
    <property type="protein sequence ID" value="MFD2277515.1"/>
    <property type="molecule type" value="Genomic_DNA"/>
</dbReference>
<dbReference type="PANTHER" id="PTHR30401:SF0">
    <property type="entry name" value="TRNA 2-SELENOURIDINE SYNTHASE"/>
    <property type="match status" value="1"/>
</dbReference>
<evidence type="ECO:0000256" key="1">
    <source>
        <dbReference type="ARBA" id="ARBA00023266"/>
    </source>
</evidence>
<evidence type="ECO:0000259" key="2">
    <source>
        <dbReference type="PROSITE" id="PS50206"/>
    </source>
</evidence>
<dbReference type="InterPro" id="IPR058840">
    <property type="entry name" value="AAA_SelU"/>
</dbReference>
<dbReference type="InterPro" id="IPR027417">
    <property type="entry name" value="P-loop_NTPase"/>
</dbReference>